<accession>A0A0B7BTL1</accession>
<organism evidence="2">
    <name type="scientific">Arion vulgaris</name>
    <dbReference type="NCBI Taxonomy" id="1028688"/>
    <lineage>
        <taxon>Eukaryota</taxon>
        <taxon>Metazoa</taxon>
        <taxon>Spiralia</taxon>
        <taxon>Lophotrochozoa</taxon>
        <taxon>Mollusca</taxon>
        <taxon>Gastropoda</taxon>
        <taxon>Heterobranchia</taxon>
        <taxon>Euthyneura</taxon>
        <taxon>Panpulmonata</taxon>
        <taxon>Eupulmonata</taxon>
        <taxon>Stylommatophora</taxon>
        <taxon>Helicina</taxon>
        <taxon>Arionoidea</taxon>
        <taxon>Arionidae</taxon>
        <taxon>Arion</taxon>
    </lineage>
</organism>
<evidence type="ECO:0000256" key="1">
    <source>
        <dbReference type="SAM" id="MobiDB-lite"/>
    </source>
</evidence>
<dbReference type="AlphaFoldDB" id="A0A0B7BTL1"/>
<name>A0A0B7BTL1_9EUPU</name>
<proteinExistence type="predicted"/>
<reference evidence="2" key="1">
    <citation type="submission" date="2014-12" db="EMBL/GenBank/DDBJ databases">
        <title>Insight into the proteome of Arion vulgaris.</title>
        <authorList>
            <person name="Aradska J."/>
            <person name="Bulat T."/>
            <person name="Smidak R."/>
            <person name="Sarate P."/>
            <person name="Gangsoo J."/>
            <person name="Sialana F."/>
            <person name="Bilban M."/>
            <person name="Lubec G."/>
        </authorList>
    </citation>
    <scope>NUCLEOTIDE SEQUENCE</scope>
    <source>
        <tissue evidence="2">Skin</tissue>
    </source>
</reference>
<feature type="region of interest" description="Disordered" evidence="1">
    <location>
        <begin position="28"/>
        <end position="49"/>
    </location>
</feature>
<dbReference type="EMBL" id="HACG01049674">
    <property type="protein sequence ID" value="CEK96539.1"/>
    <property type="molecule type" value="Transcribed_RNA"/>
</dbReference>
<gene>
    <name evidence="2" type="primary">ORF212445</name>
</gene>
<feature type="compositionally biased region" description="Basic and acidic residues" evidence="1">
    <location>
        <begin position="40"/>
        <end position="49"/>
    </location>
</feature>
<evidence type="ECO:0000313" key="2">
    <source>
        <dbReference type="EMBL" id="CEK96539.1"/>
    </source>
</evidence>
<protein>
    <submittedName>
        <fullName evidence="2">Uncharacterized protein</fullName>
    </submittedName>
</protein>
<sequence length="49" mass="5713">MKIKAGRKNDFNRMIELIVWIVSYKSQEHKTTKGNFRNQTGDKEDVAVS</sequence>